<dbReference type="EnsemblPlants" id="Ma05_t15110.1">
    <property type="protein sequence ID" value="Ma05_p15110.1"/>
    <property type="gene ID" value="Ma05_g15110"/>
</dbReference>
<name>A0A804J4L8_MUSAM</name>
<proteinExistence type="predicted"/>
<protein>
    <submittedName>
        <fullName evidence="2">(wild Malaysian banana) hypothetical protein</fullName>
    </submittedName>
</protein>
<organism evidence="3 4">
    <name type="scientific">Musa acuminata subsp. malaccensis</name>
    <name type="common">Wild banana</name>
    <name type="synonym">Musa malaccensis</name>
    <dbReference type="NCBI Taxonomy" id="214687"/>
    <lineage>
        <taxon>Eukaryota</taxon>
        <taxon>Viridiplantae</taxon>
        <taxon>Streptophyta</taxon>
        <taxon>Embryophyta</taxon>
        <taxon>Tracheophyta</taxon>
        <taxon>Spermatophyta</taxon>
        <taxon>Magnoliopsida</taxon>
        <taxon>Liliopsida</taxon>
        <taxon>Zingiberales</taxon>
        <taxon>Musaceae</taxon>
        <taxon>Musa</taxon>
    </lineage>
</organism>
<accession>A0A804J4L8</accession>
<keyword evidence="1" id="KW-0732">Signal</keyword>
<dbReference type="InParanoid" id="A0A804J4L8"/>
<feature type="signal peptide" evidence="1">
    <location>
        <begin position="1"/>
        <end position="18"/>
    </location>
</feature>
<dbReference type="Proteomes" id="UP000012960">
    <property type="component" value="Unplaced"/>
</dbReference>
<gene>
    <name evidence="2" type="ORF">GSMUA_267210.1</name>
</gene>
<dbReference type="EMBL" id="HG996470">
    <property type="protein sequence ID" value="CAG1838544.1"/>
    <property type="molecule type" value="Genomic_DNA"/>
</dbReference>
<feature type="chain" id="PRO_5036219874" evidence="1">
    <location>
        <begin position="19"/>
        <end position="72"/>
    </location>
</feature>
<evidence type="ECO:0000313" key="3">
    <source>
        <dbReference type="EnsemblPlants" id="Ma05_p15110.1"/>
    </source>
</evidence>
<evidence type="ECO:0000313" key="4">
    <source>
        <dbReference type="Proteomes" id="UP000012960"/>
    </source>
</evidence>
<keyword evidence="4" id="KW-1185">Reference proteome</keyword>
<reference evidence="2" key="1">
    <citation type="submission" date="2021-03" db="EMBL/GenBank/DDBJ databases">
        <authorList>
            <consortium name="Genoscope - CEA"/>
            <person name="William W."/>
        </authorList>
    </citation>
    <scope>NUCLEOTIDE SEQUENCE</scope>
    <source>
        <strain evidence="2">Doubled-haploid Pahang</strain>
    </source>
</reference>
<evidence type="ECO:0000313" key="2">
    <source>
        <dbReference type="EMBL" id="CAG1838544.1"/>
    </source>
</evidence>
<evidence type="ECO:0000256" key="1">
    <source>
        <dbReference type="SAM" id="SignalP"/>
    </source>
</evidence>
<dbReference type="AlphaFoldDB" id="A0A804J4L8"/>
<reference evidence="3" key="2">
    <citation type="submission" date="2021-05" db="UniProtKB">
        <authorList>
            <consortium name="EnsemblPlants"/>
        </authorList>
    </citation>
    <scope>IDENTIFICATION</scope>
    <source>
        <strain evidence="3">subsp. malaccensis</strain>
    </source>
</reference>
<sequence>MPTPILFSCFFPIGCVFLSDRMQVGSTIATIRCGLVDLTQSVRTRDPQGAVRHGIGPVQPLGRVDALHHLPC</sequence>
<dbReference type="Gramene" id="Ma05_t15110.1">
    <property type="protein sequence ID" value="Ma05_p15110.1"/>
    <property type="gene ID" value="Ma05_g15110"/>
</dbReference>